<proteinExistence type="predicted"/>
<dbReference type="Proteomes" id="UP001181622">
    <property type="component" value="Unassembled WGS sequence"/>
</dbReference>
<name>A0ABU1DFW2_9HYPH</name>
<comment type="caution">
    <text evidence="1">The sequence shown here is derived from an EMBL/GenBank/DDBJ whole genome shotgun (WGS) entry which is preliminary data.</text>
</comment>
<dbReference type="EMBL" id="JADBEO010000018">
    <property type="protein sequence ID" value="MDR4306984.1"/>
    <property type="molecule type" value="Genomic_DNA"/>
</dbReference>
<evidence type="ECO:0000313" key="2">
    <source>
        <dbReference type="Proteomes" id="UP001181622"/>
    </source>
</evidence>
<dbReference type="RefSeq" id="WP_309391388.1">
    <property type="nucleotide sequence ID" value="NZ_JADBEO010000018.1"/>
</dbReference>
<evidence type="ECO:0000313" key="1">
    <source>
        <dbReference type="EMBL" id="MDR4306984.1"/>
    </source>
</evidence>
<organism evidence="1 2">
    <name type="scientific">Chelatococcus sambhunathii</name>
    <dbReference type="NCBI Taxonomy" id="363953"/>
    <lineage>
        <taxon>Bacteria</taxon>
        <taxon>Pseudomonadati</taxon>
        <taxon>Pseudomonadota</taxon>
        <taxon>Alphaproteobacteria</taxon>
        <taxon>Hyphomicrobiales</taxon>
        <taxon>Chelatococcaceae</taxon>
        <taxon>Chelatococcus</taxon>
    </lineage>
</organism>
<accession>A0ABU1DFW2</accession>
<evidence type="ECO:0008006" key="3">
    <source>
        <dbReference type="Google" id="ProtNLM"/>
    </source>
</evidence>
<gene>
    <name evidence="1" type="ORF">IHQ68_10175</name>
</gene>
<keyword evidence="2" id="KW-1185">Reference proteome</keyword>
<protein>
    <recommendedName>
        <fullName evidence="3">Transcriptional regulator</fullName>
    </recommendedName>
</protein>
<reference evidence="1" key="1">
    <citation type="submission" date="2020-10" db="EMBL/GenBank/DDBJ databases">
        <authorList>
            <person name="Abbas A."/>
            <person name="Razzaq R."/>
            <person name="Waqas M."/>
            <person name="Abbas N."/>
            <person name="Nielsen T.K."/>
            <person name="Hansen L.H."/>
            <person name="Hussain S."/>
            <person name="Shahid M."/>
        </authorList>
    </citation>
    <scope>NUCLEOTIDE SEQUENCE</scope>
    <source>
        <strain evidence="1">S14</strain>
    </source>
</reference>
<sequence>MRALHSNPLARLAEDVAETLTARQLVCPADGGMTLTGAGRAEYLSELIRAFKFGIDDPPGADWPSKQRH</sequence>